<dbReference type="InterPro" id="IPR004568">
    <property type="entry name" value="Ppantetheine-prot_Trfase_dom"/>
</dbReference>
<keyword evidence="1 8" id="KW-0444">Lipid biosynthesis</keyword>
<comment type="similarity">
    <text evidence="8">Belongs to the P-Pant transferase superfamily. AcpS family.</text>
</comment>
<keyword evidence="11" id="KW-1185">Reference proteome</keyword>
<sequence>MIAGLGVDITEIARIAAAVEHNPKFVDKVLTAAEIAQFDELRGQRQREYLAGRFSAKEAFAKAMGTGLGQVKLHDVTIINDNMGKPVISQHPFAGRALVSISHTATLVMTEVILEEE</sequence>
<comment type="cofactor">
    <cofactor evidence="8">
        <name>Mg(2+)</name>
        <dbReference type="ChEBI" id="CHEBI:18420"/>
    </cofactor>
</comment>
<dbReference type="InterPro" id="IPR037143">
    <property type="entry name" value="4-PPantetheinyl_Trfase_dom_sf"/>
</dbReference>
<dbReference type="GO" id="GO:0008897">
    <property type="term" value="F:holo-[acyl-carrier-protein] synthase activity"/>
    <property type="evidence" value="ECO:0007669"/>
    <property type="project" value="UniProtKB-EC"/>
</dbReference>
<feature type="binding site" evidence="8">
    <location>
        <position position="8"/>
    </location>
    <ligand>
        <name>Mg(2+)</name>
        <dbReference type="ChEBI" id="CHEBI:18420"/>
    </ligand>
</feature>
<evidence type="ECO:0000313" key="11">
    <source>
        <dbReference type="Proteomes" id="UP001596310"/>
    </source>
</evidence>
<dbReference type="RefSeq" id="WP_125597054.1">
    <property type="nucleotide sequence ID" value="NZ_JBHSSM010000024.1"/>
</dbReference>
<evidence type="ECO:0000256" key="2">
    <source>
        <dbReference type="ARBA" id="ARBA00022679"/>
    </source>
</evidence>
<comment type="caution">
    <text evidence="10">The sequence shown here is derived from an EMBL/GenBank/DDBJ whole genome shotgun (WGS) entry which is preliminary data.</text>
</comment>
<keyword evidence="4 8" id="KW-0276">Fatty acid metabolism</keyword>
<keyword evidence="3 8" id="KW-0479">Metal-binding</keyword>
<evidence type="ECO:0000256" key="6">
    <source>
        <dbReference type="ARBA" id="ARBA00023098"/>
    </source>
</evidence>
<evidence type="ECO:0000259" key="9">
    <source>
        <dbReference type="Pfam" id="PF01648"/>
    </source>
</evidence>
<feature type="binding site" evidence="8">
    <location>
        <position position="58"/>
    </location>
    <ligand>
        <name>Mg(2+)</name>
        <dbReference type="ChEBI" id="CHEBI:18420"/>
    </ligand>
</feature>
<keyword evidence="5 8" id="KW-0460">Magnesium</keyword>
<name>A0ABW1UR78_9LACO</name>
<evidence type="ECO:0000256" key="4">
    <source>
        <dbReference type="ARBA" id="ARBA00022832"/>
    </source>
</evidence>
<evidence type="ECO:0000256" key="5">
    <source>
        <dbReference type="ARBA" id="ARBA00022842"/>
    </source>
</evidence>
<dbReference type="EC" id="2.7.8.7" evidence="8"/>
<dbReference type="EMBL" id="JBHSSM010000024">
    <property type="protein sequence ID" value="MFC6316181.1"/>
    <property type="molecule type" value="Genomic_DNA"/>
</dbReference>
<protein>
    <recommendedName>
        <fullName evidence="8">Holo-[acyl-carrier-protein] synthase</fullName>
        <shortName evidence="8">Holo-ACP synthase</shortName>
        <ecNumber evidence="8">2.7.8.7</ecNumber>
    </recommendedName>
    <alternativeName>
        <fullName evidence="8">4'-phosphopantetheinyl transferase AcpS</fullName>
    </alternativeName>
</protein>
<dbReference type="Pfam" id="PF01648">
    <property type="entry name" value="ACPS"/>
    <property type="match status" value="1"/>
</dbReference>
<dbReference type="SUPFAM" id="SSF56214">
    <property type="entry name" value="4'-phosphopantetheinyl transferase"/>
    <property type="match status" value="1"/>
</dbReference>
<dbReference type="Gene3D" id="3.90.470.20">
    <property type="entry name" value="4'-phosphopantetheinyl transferase domain"/>
    <property type="match status" value="1"/>
</dbReference>
<dbReference type="NCBIfam" id="TIGR00556">
    <property type="entry name" value="pantethn_trn"/>
    <property type="match status" value="1"/>
</dbReference>
<dbReference type="HAMAP" id="MF_00101">
    <property type="entry name" value="AcpS"/>
    <property type="match status" value="1"/>
</dbReference>
<gene>
    <name evidence="8 10" type="primary">acpS</name>
    <name evidence="10" type="ORF">ACFQHW_11450</name>
</gene>
<keyword evidence="6 8" id="KW-0443">Lipid metabolism</keyword>
<evidence type="ECO:0000256" key="1">
    <source>
        <dbReference type="ARBA" id="ARBA00022516"/>
    </source>
</evidence>
<accession>A0ABW1UR78</accession>
<dbReference type="NCBIfam" id="TIGR00516">
    <property type="entry name" value="acpS"/>
    <property type="match status" value="1"/>
</dbReference>
<dbReference type="InterPro" id="IPR008278">
    <property type="entry name" value="4-PPantetheinyl_Trfase_dom"/>
</dbReference>
<comment type="subcellular location">
    <subcellularLocation>
        <location evidence="8">Cytoplasm</location>
    </subcellularLocation>
</comment>
<proteinExistence type="inferred from homology"/>
<comment type="catalytic activity">
    <reaction evidence="8">
        <text>apo-[ACP] + CoA = holo-[ACP] + adenosine 3',5'-bisphosphate + H(+)</text>
        <dbReference type="Rhea" id="RHEA:12068"/>
        <dbReference type="Rhea" id="RHEA-COMP:9685"/>
        <dbReference type="Rhea" id="RHEA-COMP:9690"/>
        <dbReference type="ChEBI" id="CHEBI:15378"/>
        <dbReference type="ChEBI" id="CHEBI:29999"/>
        <dbReference type="ChEBI" id="CHEBI:57287"/>
        <dbReference type="ChEBI" id="CHEBI:58343"/>
        <dbReference type="ChEBI" id="CHEBI:64479"/>
        <dbReference type="EC" id="2.7.8.7"/>
    </reaction>
</comment>
<comment type="function">
    <text evidence="8">Transfers the 4'-phosphopantetheine moiety from coenzyme A to a Ser of acyl-carrier-protein.</text>
</comment>
<evidence type="ECO:0000256" key="8">
    <source>
        <dbReference type="HAMAP-Rule" id="MF_00101"/>
    </source>
</evidence>
<keyword evidence="2 8" id="KW-0808">Transferase</keyword>
<dbReference type="InterPro" id="IPR002582">
    <property type="entry name" value="ACPS"/>
</dbReference>
<keyword evidence="8" id="KW-0963">Cytoplasm</keyword>
<reference evidence="11" key="1">
    <citation type="journal article" date="2019" name="Int. J. Syst. Evol. Microbiol.">
        <title>The Global Catalogue of Microorganisms (GCM) 10K type strain sequencing project: providing services to taxonomists for standard genome sequencing and annotation.</title>
        <authorList>
            <consortium name="The Broad Institute Genomics Platform"/>
            <consortium name="The Broad Institute Genome Sequencing Center for Infectious Disease"/>
            <person name="Wu L."/>
            <person name="Ma J."/>
        </authorList>
    </citation>
    <scope>NUCLEOTIDE SEQUENCE [LARGE SCALE GENOMIC DNA]</scope>
    <source>
        <strain evidence="11">CCM 8897</strain>
    </source>
</reference>
<keyword evidence="7 8" id="KW-0275">Fatty acid biosynthesis</keyword>
<feature type="domain" description="4'-phosphopantetheinyl transferase" evidence="9">
    <location>
        <begin position="4"/>
        <end position="98"/>
    </location>
</feature>
<organism evidence="10 11">
    <name type="scientific">Lapidilactobacillus achengensis</name>
    <dbReference type="NCBI Taxonomy" id="2486000"/>
    <lineage>
        <taxon>Bacteria</taxon>
        <taxon>Bacillati</taxon>
        <taxon>Bacillota</taxon>
        <taxon>Bacilli</taxon>
        <taxon>Lactobacillales</taxon>
        <taxon>Lactobacillaceae</taxon>
        <taxon>Lapidilactobacillus</taxon>
    </lineage>
</organism>
<evidence type="ECO:0000313" key="10">
    <source>
        <dbReference type="EMBL" id="MFC6316181.1"/>
    </source>
</evidence>
<evidence type="ECO:0000256" key="3">
    <source>
        <dbReference type="ARBA" id="ARBA00022723"/>
    </source>
</evidence>
<evidence type="ECO:0000256" key="7">
    <source>
        <dbReference type="ARBA" id="ARBA00023160"/>
    </source>
</evidence>
<dbReference type="Proteomes" id="UP001596310">
    <property type="component" value="Unassembled WGS sequence"/>
</dbReference>